<dbReference type="InterPro" id="IPR036641">
    <property type="entry name" value="HPT_dom_sf"/>
</dbReference>
<feature type="compositionally biased region" description="Basic and acidic residues" evidence="15">
    <location>
        <begin position="280"/>
        <end position="292"/>
    </location>
</feature>
<dbReference type="EMBL" id="CP002547">
    <property type="protein sequence ID" value="ADY55493.1"/>
    <property type="molecule type" value="Genomic_DNA"/>
</dbReference>
<dbReference type="SMART" id="SM00073">
    <property type="entry name" value="HPT"/>
    <property type="match status" value="1"/>
</dbReference>
<evidence type="ECO:0000256" key="3">
    <source>
        <dbReference type="ARBA" id="ARBA00012438"/>
    </source>
</evidence>
<dbReference type="InterPro" id="IPR008207">
    <property type="entry name" value="Sig_transdc_His_kin_Hpt_dom"/>
</dbReference>
<dbReference type="eggNOG" id="COG0643">
    <property type="taxonomic scope" value="Bacteria"/>
</dbReference>
<keyword evidence="20" id="KW-1185">Reference proteome</keyword>
<dbReference type="InterPro" id="IPR036061">
    <property type="entry name" value="CheW-like_dom_sf"/>
</dbReference>
<dbReference type="InterPro" id="IPR037006">
    <property type="entry name" value="CheA-like_homodim_sf"/>
</dbReference>
<keyword evidence="12" id="KW-0902">Two-component regulatory system</keyword>
<evidence type="ECO:0000256" key="2">
    <source>
        <dbReference type="ARBA" id="ARBA00004496"/>
    </source>
</evidence>
<dbReference type="Gene3D" id="2.30.30.40">
    <property type="entry name" value="SH3 Domains"/>
    <property type="match status" value="1"/>
</dbReference>
<dbReference type="EC" id="2.7.13.3" evidence="3"/>
<feature type="region of interest" description="Disordered" evidence="15">
    <location>
        <begin position="257"/>
        <end position="301"/>
    </location>
</feature>
<dbReference type="eggNOG" id="COG2198">
    <property type="taxonomic scope" value="Bacteria"/>
</dbReference>
<dbReference type="SUPFAM" id="SSF50341">
    <property type="entry name" value="CheW-like"/>
    <property type="match status" value="1"/>
</dbReference>
<dbReference type="PRINTS" id="PR00344">
    <property type="entry name" value="BCTRLSENSOR"/>
</dbReference>
<dbReference type="InterPro" id="IPR005467">
    <property type="entry name" value="His_kinase_dom"/>
</dbReference>
<dbReference type="SUPFAM" id="SSF55052">
    <property type="entry name" value="CheY-binding domain of CheA"/>
    <property type="match status" value="1"/>
</dbReference>
<dbReference type="Proteomes" id="UP000007488">
    <property type="component" value="Chromosome"/>
</dbReference>
<dbReference type="AlphaFoldDB" id="F0SUK0"/>
<evidence type="ECO:0000256" key="12">
    <source>
        <dbReference type="ARBA" id="ARBA00023012"/>
    </source>
</evidence>
<accession>F0SUK0</accession>
<evidence type="ECO:0000256" key="13">
    <source>
        <dbReference type="ARBA" id="ARBA00035100"/>
    </source>
</evidence>
<dbReference type="HOGENOM" id="CLU_000650_3_6_9"/>
<organism evidence="19 20">
    <name type="scientific">Syntrophobotulus glycolicus (strain DSM 8271 / FlGlyR)</name>
    <dbReference type="NCBI Taxonomy" id="645991"/>
    <lineage>
        <taxon>Bacteria</taxon>
        <taxon>Bacillati</taxon>
        <taxon>Bacillota</taxon>
        <taxon>Clostridia</taxon>
        <taxon>Eubacteriales</taxon>
        <taxon>Desulfitobacteriaceae</taxon>
        <taxon>Syntrophobotulus</taxon>
    </lineage>
</organism>
<feature type="domain" description="CheW-like" evidence="17">
    <location>
        <begin position="554"/>
        <end position="689"/>
    </location>
</feature>
<dbReference type="InterPro" id="IPR051315">
    <property type="entry name" value="Bact_Chemotaxis_CheA"/>
</dbReference>
<dbReference type="Gene3D" id="3.30.565.10">
    <property type="entry name" value="Histidine kinase-like ATPase, C-terminal domain"/>
    <property type="match status" value="1"/>
</dbReference>
<dbReference type="Pfam" id="PF02518">
    <property type="entry name" value="HATPase_c"/>
    <property type="match status" value="1"/>
</dbReference>
<dbReference type="FunFam" id="3.30.565.10:FF:000016">
    <property type="entry name" value="Chemotaxis protein CheA, putative"/>
    <property type="match status" value="1"/>
</dbReference>
<dbReference type="SMART" id="SM00260">
    <property type="entry name" value="CheW"/>
    <property type="match status" value="1"/>
</dbReference>
<dbReference type="PANTHER" id="PTHR43395:SF10">
    <property type="entry name" value="CHEMOTAXIS PROTEIN CHEA"/>
    <property type="match status" value="1"/>
</dbReference>
<evidence type="ECO:0000259" key="18">
    <source>
        <dbReference type="PROSITE" id="PS50894"/>
    </source>
</evidence>
<dbReference type="Pfam" id="PF01584">
    <property type="entry name" value="CheW"/>
    <property type="match status" value="1"/>
</dbReference>
<keyword evidence="11" id="KW-0067">ATP-binding</keyword>
<dbReference type="PROSITE" id="PS50109">
    <property type="entry name" value="HIS_KIN"/>
    <property type="match status" value="1"/>
</dbReference>
<evidence type="ECO:0000256" key="7">
    <source>
        <dbReference type="ARBA" id="ARBA00022553"/>
    </source>
</evidence>
<dbReference type="Gene3D" id="3.30.70.1110">
    <property type="entry name" value="Histidine kinase CheA-like, P2 response regulator-binding domain"/>
    <property type="match status" value="1"/>
</dbReference>
<reference evidence="19 20" key="1">
    <citation type="journal article" date="2011" name="Stand. Genomic Sci.">
        <title>Complete genome sequence of Syntrophobotulus glycolicus type strain (FlGlyR).</title>
        <authorList>
            <person name="Han C."/>
            <person name="Mwirichia R."/>
            <person name="Chertkov O."/>
            <person name="Held B."/>
            <person name="Lapidus A."/>
            <person name="Nolan M."/>
            <person name="Lucas S."/>
            <person name="Hammon N."/>
            <person name="Deshpande S."/>
            <person name="Cheng J.F."/>
            <person name="Tapia R."/>
            <person name="Goodwin L."/>
            <person name="Pitluck S."/>
            <person name="Huntemann M."/>
            <person name="Liolios K."/>
            <person name="Ivanova N."/>
            <person name="Pagani I."/>
            <person name="Mavromatis K."/>
            <person name="Ovchinikova G."/>
            <person name="Pati A."/>
            <person name="Chen A."/>
            <person name="Palaniappan K."/>
            <person name="Land M."/>
            <person name="Hauser L."/>
            <person name="Brambilla E.M."/>
            <person name="Rohde M."/>
            <person name="Spring S."/>
            <person name="Sikorski J."/>
            <person name="Goker M."/>
            <person name="Woyke T."/>
            <person name="Bristow J."/>
            <person name="Eisen J.A."/>
            <person name="Markowitz V."/>
            <person name="Hugenholtz P."/>
            <person name="Kyrpides N.C."/>
            <person name="Klenk H.P."/>
            <person name="Detter J.C."/>
        </authorList>
    </citation>
    <scope>NUCLEOTIDE SEQUENCE [LARGE SCALE GENOMIC DNA]</scope>
    <source>
        <strain evidence="20">DSM 8271 / FlGlyR</strain>
    </source>
</reference>
<evidence type="ECO:0000256" key="11">
    <source>
        <dbReference type="ARBA" id="ARBA00022840"/>
    </source>
</evidence>
<dbReference type="PROSITE" id="PS50851">
    <property type="entry name" value="CHEW"/>
    <property type="match status" value="1"/>
</dbReference>
<evidence type="ECO:0000313" key="19">
    <source>
        <dbReference type="EMBL" id="ADY55493.1"/>
    </source>
</evidence>
<dbReference type="Pfam" id="PF01627">
    <property type="entry name" value="Hpt"/>
    <property type="match status" value="1"/>
</dbReference>
<dbReference type="SUPFAM" id="SSF47384">
    <property type="entry name" value="Homodimeric domain of signal transducing histidine kinase"/>
    <property type="match status" value="1"/>
</dbReference>
<dbReference type="GO" id="GO:0006935">
    <property type="term" value="P:chemotaxis"/>
    <property type="evidence" value="ECO:0007669"/>
    <property type="project" value="UniProtKB-KW"/>
</dbReference>
<dbReference type="Pfam" id="PF07194">
    <property type="entry name" value="P2"/>
    <property type="match status" value="1"/>
</dbReference>
<dbReference type="RefSeq" id="WP_013624363.1">
    <property type="nucleotide sequence ID" value="NC_015172.1"/>
</dbReference>
<dbReference type="PROSITE" id="PS50894">
    <property type="entry name" value="HPT"/>
    <property type="match status" value="1"/>
</dbReference>
<gene>
    <name evidence="19" type="ordered locus">Sgly_1174</name>
</gene>
<dbReference type="SUPFAM" id="SSF55874">
    <property type="entry name" value="ATPase domain of HSP90 chaperone/DNA topoisomerase II/histidine kinase"/>
    <property type="match status" value="1"/>
</dbReference>
<name>F0SUK0_SYNGF</name>
<evidence type="ECO:0000256" key="1">
    <source>
        <dbReference type="ARBA" id="ARBA00000085"/>
    </source>
</evidence>
<dbReference type="InterPro" id="IPR002545">
    <property type="entry name" value="CheW-lke_dom"/>
</dbReference>
<keyword evidence="8" id="KW-0808">Transferase</keyword>
<keyword evidence="5" id="KW-0963">Cytoplasm</keyword>
<keyword evidence="7 14" id="KW-0597">Phosphoprotein</keyword>
<keyword evidence="6" id="KW-0145">Chemotaxis</keyword>
<dbReference type="InterPro" id="IPR036890">
    <property type="entry name" value="HATPase_C_sf"/>
</dbReference>
<dbReference type="PANTHER" id="PTHR43395">
    <property type="entry name" value="SENSOR HISTIDINE KINASE CHEA"/>
    <property type="match status" value="1"/>
</dbReference>
<evidence type="ECO:0000256" key="6">
    <source>
        <dbReference type="ARBA" id="ARBA00022500"/>
    </source>
</evidence>
<dbReference type="InterPro" id="IPR004358">
    <property type="entry name" value="Sig_transdc_His_kin-like_C"/>
</dbReference>
<keyword evidence="10 19" id="KW-0418">Kinase</keyword>
<dbReference type="InterPro" id="IPR035891">
    <property type="entry name" value="CheY-binding_CheA"/>
</dbReference>
<dbReference type="GO" id="GO:0000155">
    <property type="term" value="F:phosphorelay sensor kinase activity"/>
    <property type="evidence" value="ECO:0007669"/>
    <property type="project" value="InterPro"/>
</dbReference>
<sequence>MGNGFSNESMLEIYIYETTQNIEQLEEAILSGEKASCFALDTVNQIFRIMHTIKGSSAMMMYNNISLLSHSMEDLFYFIREEKPENMDCALLSDLVLEGVDFIKLELEKVKNADHLDGNPAGLIEHIGKFLSAIKGEKGGADSPGKKQAAPGPQQYYLAPGKSGGKIELKCYEAVIYFEDGCEMENIRAFSIIHNLKEIAEDFRCFPEDIIENNESVRVIREQGFRITLRSNKSFGDLQDFFTGTAFIRDLELRERPDGSGQFARPREMKIEQSPVQRPSLRDHRDPGERGEPGQAESRGLQQGMISVDVLKLDKLMDLMGEMVIAEAMVTQNPELKELQLNSFHKAARQLQKITGELQDMVMSIRMVPLAATFRKMQRIVRDMGRKLHKEVELILIGEHTEVDKKIIEQISDPLMHLVRNAVDHGIETPEERIAAGKRKAGQVILEAKNAGSEVLVIVRDDGRGLDKEKILQKALDAGLLGKLEREMTDKEIYNLIFLPGFSTNDQVTEFSGRGVGMDVVTKNLEAAGGSVSTDSTEGAGTATTLKIPLTLAIIDGMNIRVGRAKYTLPTTSIQETFRARKKDLVKDPHGNEMIMVRGECYPILRLHELFAAETEVTDLTRGIMLMIGQDGRSLCLFADELLGQQQVVVKALPAYMKNIGRLEGLAGCTLLGDGSISLILNISGLVSL</sequence>
<evidence type="ECO:0000256" key="14">
    <source>
        <dbReference type="PROSITE-ProRule" id="PRU00110"/>
    </source>
</evidence>
<dbReference type="SMART" id="SM01231">
    <property type="entry name" value="H-kinase_dim"/>
    <property type="match status" value="1"/>
</dbReference>
<dbReference type="OrthoDB" id="9803176at2"/>
<evidence type="ECO:0000256" key="4">
    <source>
        <dbReference type="ARBA" id="ARBA00021495"/>
    </source>
</evidence>
<evidence type="ECO:0000259" key="17">
    <source>
        <dbReference type="PROSITE" id="PS50851"/>
    </source>
</evidence>
<evidence type="ECO:0000256" key="8">
    <source>
        <dbReference type="ARBA" id="ARBA00022679"/>
    </source>
</evidence>
<evidence type="ECO:0000256" key="10">
    <source>
        <dbReference type="ARBA" id="ARBA00022777"/>
    </source>
</evidence>
<feature type="domain" description="HPt" evidence="18">
    <location>
        <begin position="3"/>
        <end position="110"/>
    </location>
</feature>
<protein>
    <recommendedName>
        <fullName evidence="4">Chemotaxis protein CheA</fullName>
        <ecNumber evidence="3">2.7.13.3</ecNumber>
    </recommendedName>
</protein>
<dbReference type="InterPro" id="IPR010808">
    <property type="entry name" value="CheA_P2-bd"/>
</dbReference>
<evidence type="ECO:0000256" key="9">
    <source>
        <dbReference type="ARBA" id="ARBA00022741"/>
    </source>
</evidence>
<comment type="catalytic activity">
    <reaction evidence="1">
        <text>ATP + protein L-histidine = ADP + protein N-phospho-L-histidine.</text>
        <dbReference type="EC" id="2.7.13.3"/>
    </reaction>
</comment>
<dbReference type="Pfam" id="PF02895">
    <property type="entry name" value="H-kinase_dim"/>
    <property type="match status" value="1"/>
</dbReference>
<evidence type="ECO:0000256" key="15">
    <source>
        <dbReference type="SAM" id="MobiDB-lite"/>
    </source>
</evidence>
<dbReference type="InterPro" id="IPR037052">
    <property type="entry name" value="CheA-like_P2_sf"/>
</dbReference>
<evidence type="ECO:0000259" key="16">
    <source>
        <dbReference type="PROSITE" id="PS50109"/>
    </source>
</evidence>
<comment type="function">
    <text evidence="13">Involved in the transmission of sensory signals from the chemoreceptors to the flagellar motors. CheA is autophosphorylated; it can transfer its phosphate group to either CheB or CheY.</text>
</comment>
<dbReference type="InterPro" id="IPR004105">
    <property type="entry name" value="CheA-like_dim"/>
</dbReference>
<dbReference type="SMART" id="SM00387">
    <property type="entry name" value="HATPase_c"/>
    <property type="match status" value="1"/>
</dbReference>
<dbReference type="KEGG" id="sgy:Sgly_1174"/>
<dbReference type="InterPro" id="IPR036097">
    <property type="entry name" value="HisK_dim/P_sf"/>
</dbReference>
<reference evidence="20" key="2">
    <citation type="submission" date="2011-02" db="EMBL/GenBank/DDBJ databases">
        <title>The complete genome of Syntrophobotulus glycolicus DSM 8271.</title>
        <authorList>
            <person name="Lucas S."/>
            <person name="Copeland A."/>
            <person name="Lapidus A."/>
            <person name="Bruce D."/>
            <person name="Goodwin L."/>
            <person name="Pitluck S."/>
            <person name="Kyrpides N."/>
            <person name="Mavromatis K."/>
            <person name="Pagani I."/>
            <person name="Ivanova N."/>
            <person name="Mikhailova N."/>
            <person name="Chertkov O."/>
            <person name="Held B."/>
            <person name="Detter J.C."/>
            <person name="Tapia R."/>
            <person name="Han C."/>
            <person name="Land M."/>
            <person name="Hauser L."/>
            <person name="Markowitz V."/>
            <person name="Cheng J.-F."/>
            <person name="Hugenholtz P."/>
            <person name="Woyke T."/>
            <person name="Wu D."/>
            <person name="Spring S."/>
            <person name="Schroeder M."/>
            <person name="Brambilla E."/>
            <person name="Klenk H.-P."/>
            <person name="Eisen J.A."/>
        </authorList>
    </citation>
    <scope>NUCLEOTIDE SEQUENCE [LARGE SCALE GENOMIC DNA]</scope>
    <source>
        <strain evidence="20">DSM 8271 / FlGlyR</strain>
    </source>
</reference>
<dbReference type="GO" id="GO:0005524">
    <property type="term" value="F:ATP binding"/>
    <property type="evidence" value="ECO:0007669"/>
    <property type="project" value="UniProtKB-KW"/>
</dbReference>
<dbReference type="Gene3D" id="1.10.287.560">
    <property type="entry name" value="Histidine kinase CheA-like, homodimeric domain"/>
    <property type="match status" value="1"/>
</dbReference>
<keyword evidence="9" id="KW-0547">Nucleotide-binding</keyword>
<dbReference type="CDD" id="cd16916">
    <property type="entry name" value="HATPase_CheA-like"/>
    <property type="match status" value="1"/>
</dbReference>
<comment type="subcellular location">
    <subcellularLocation>
        <location evidence="2">Cytoplasm</location>
    </subcellularLocation>
</comment>
<dbReference type="GO" id="GO:0005737">
    <property type="term" value="C:cytoplasm"/>
    <property type="evidence" value="ECO:0007669"/>
    <property type="project" value="UniProtKB-SubCell"/>
</dbReference>
<dbReference type="CDD" id="cd00088">
    <property type="entry name" value="HPT"/>
    <property type="match status" value="1"/>
</dbReference>
<dbReference type="STRING" id="645991.Sgly_1174"/>
<feature type="domain" description="Histidine kinase" evidence="16">
    <location>
        <begin position="348"/>
        <end position="552"/>
    </location>
</feature>
<evidence type="ECO:0000256" key="5">
    <source>
        <dbReference type="ARBA" id="ARBA00022490"/>
    </source>
</evidence>
<proteinExistence type="predicted"/>
<feature type="modified residue" description="Phosphohistidine" evidence="14">
    <location>
        <position position="51"/>
    </location>
</feature>
<dbReference type="Gene3D" id="1.20.120.160">
    <property type="entry name" value="HPT domain"/>
    <property type="match status" value="1"/>
</dbReference>
<evidence type="ECO:0000313" key="20">
    <source>
        <dbReference type="Proteomes" id="UP000007488"/>
    </source>
</evidence>
<dbReference type="SUPFAM" id="SSF47226">
    <property type="entry name" value="Histidine-containing phosphotransfer domain, HPT domain"/>
    <property type="match status" value="1"/>
</dbReference>
<dbReference type="InterPro" id="IPR003594">
    <property type="entry name" value="HATPase_dom"/>
</dbReference>